<reference evidence="1 2" key="1">
    <citation type="journal article" date="2006" name="Science">
        <title>The genome of black cottonwood, Populus trichocarpa (Torr. &amp; Gray).</title>
        <authorList>
            <person name="Tuskan G.A."/>
            <person name="Difazio S."/>
            <person name="Jansson S."/>
            <person name="Bohlmann J."/>
            <person name="Grigoriev I."/>
            <person name="Hellsten U."/>
            <person name="Putnam N."/>
            <person name="Ralph S."/>
            <person name="Rombauts S."/>
            <person name="Salamov A."/>
            <person name="Schein J."/>
            <person name="Sterck L."/>
            <person name="Aerts A."/>
            <person name="Bhalerao R.R."/>
            <person name="Bhalerao R.P."/>
            <person name="Blaudez D."/>
            <person name="Boerjan W."/>
            <person name="Brun A."/>
            <person name="Brunner A."/>
            <person name="Busov V."/>
            <person name="Campbell M."/>
            <person name="Carlson J."/>
            <person name="Chalot M."/>
            <person name="Chapman J."/>
            <person name="Chen G.L."/>
            <person name="Cooper D."/>
            <person name="Coutinho P.M."/>
            <person name="Couturier J."/>
            <person name="Covert S."/>
            <person name="Cronk Q."/>
            <person name="Cunningham R."/>
            <person name="Davis J."/>
            <person name="Degroeve S."/>
            <person name="Dejardin A."/>
            <person name="Depamphilis C."/>
            <person name="Detter J."/>
            <person name="Dirks B."/>
            <person name="Dubchak I."/>
            <person name="Duplessis S."/>
            <person name="Ehlting J."/>
            <person name="Ellis B."/>
            <person name="Gendler K."/>
            <person name="Goodstein D."/>
            <person name="Gribskov M."/>
            <person name="Grimwood J."/>
            <person name="Groover A."/>
            <person name="Gunter L."/>
            <person name="Hamberger B."/>
            <person name="Heinze B."/>
            <person name="Helariutta Y."/>
            <person name="Henrissat B."/>
            <person name="Holligan D."/>
            <person name="Holt R."/>
            <person name="Huang W."/>
            <person name="Islam-Faridi N."/>
            <person name="Jones S."/>
            <person name="Jones-Rhoades M."/>
            <person name="Jorgensen R."/>
            <person name="Joshi C."/>
            <person name="Kangasjarvi J."/>
            <person name="Karlsson J."/>
            <person name="Kelleher C."/>
            <person name="Kirkpatrick R."/>
            <person name="Kirst M."/>
            <person name="Kohler A."/>
            <person name="Kalluri U."/>
            <person name="Larimer F."/>
            <person name="Leebens-Mack J."/>
            <person name="Leple J.C."/>
            <person name="Locascio P."/>
            <person name="Lou Y."/>
            <person name="Lucas S."/>
            <person name="Martin F."/>
            <person name="Montanini B."/>
            <person name="Napoli C."/>
            <person name="Nelson D.R."/>
            <person name="Nelson C."/>
            <person name="Nieminen K."/>
            <person name="Nilsson O."/>
            <person name="Pereda V."/>
            <person name="Peter G."/>
            <person name="Philippe R."/>
            <person name="Pilate G."/>
            <person name="Poliakov A."/>
            <person name="Razumovskaya J."/>
            <person name="Richardson P."/>
            <person name="Rinaldi C."/>
            <person name="Ritland K."/>
            <person name="Rouze P."/>
            <person name="Ryaboy D."/>
            <person name="Schmutz J."/>
            <person name="Schrader J."/>
            <person name="Segerman B."/>
            <person name="Shin H."/>
            <person name="Siddiqui A."/>
            <person name="Sterky F."/>
            <person name="Terry A."/>
            <person name="Tsai C.J."/>
            <person name="Uberbacher E."/>
            <person name="Unneberg P."/>
            <person name="Vahala J."/>
            <person name="Wall K."/>
            <person name="Wessler S."/>
            <person name="Yang G."/>
            <person name="Yin T."/>
            <person name="Douglas C."/>
            <person name="Marra M."/>
            <person name="Sandberg G."/>
            <person name="Van de Peer Y."/>
            <person name="Rokhsar D."/>
        </authorList>
    </citation>
    <scope>NUCLEOTIDE SEQUENCE [LARGE SCALE GENOMIC DNA]</scope>
    <source>
        <strain evidence="2">cv. Nisqually</strain>
    </source>
</reference>
<sequence>MENAIRQNLKRVEHHRGLAVGIKGGLGTGKGRCNPDSDEVCDSSYSVGVVGSAIEVYIPGSVGIVVWKGRCNPDPVSGHCSTVQFQKQCFWQGEFSRIPNLPAAATCVELHL</sequence>
<name>A0A3N7FWZ6_POPTR</name>
<keyword evidence="2" id="KW-1185">Reference proteome</keyword>
<dbReference type="InParanoid" id="A0A3N7FWZ6"/>
<organism evidence="1 2">
    <name type="scientific">Populus trichocarpa</name>
    <name type="common">Western balsam poplar</name>
    <name type="synonym">Populus balsamifera subsp. trichocarpa</name>
    <dbReference type="NCBI Taxonomy" id="3694"/>
    <lineage>
        <taxon>Eukaryota</taxon>
        <taxon>Viridiplantae</taxon>
        <taxon>Streptophyta</taxon>
        <taxon>Embryophyta</taxon>
        <taxon>Tracheophyta</taxon>
        <taxon>Spermatophyta</taxon>
        <taxon>Magnoliopsida</taxon>
        <taxon>eudicotyledons</taxon>
        <taxon>Gunneridae</taxon>
        <taxon>Pentapetalae</taxon>
        <taxon>rosids</taxon>
        <taxon>fabids</taxon>
        <taxon>Malpighiales</taxon>
        <taxon>Salicaceae</taxon>
        <taxon>Saliceae</taxon>
        <taxon>Populus</taxon>
    </lineage>
</organism>
<gene>
    <name evidence="1" type="ORF">POPTR_012G100001</name>
</gene>
<evidence type="ECO:0000313" key="2">
    <source>
        <dbReference type="Proteomes" id="UP000006729"/>
    </source>
</evidence>
<protein>
    <submittedName>
        <fullName evidence="1">Uncharacterized protein</fullName>
    </submittedName>
</protein>
<evidence type="ECO:0000313" key="1">
    <source>
        <dbReference type="EMBL" id="RQO98525.1"/>
    </source>
</evidence>
<dbReference type="EMBL" id="CM009301">
    <property type="protein sequence ID" value="RQO98525.1"/>
    <property type="molecule type" value="Genomic_DNA"/>
</dbReference>
<dbReference type="Proteomes" id="UP000006729">
    <property type="component" value="Chromosome 12"/>
</dbReference>
<accession>A0A3N7FWZ6</accession>
<dbReference type="AlphaFoldDB" id="A0A3N7FWZ6"/>
<proteinExistence type="predicted"/>